<feature type="non-terminal residue" evidence="1">
    <location>
        <position position="89"/>
    </location>
</feature>
<name>A0A9P6PDR0_9FUNG</name>
<dbReference type="AlphaFoldDB" id="A0A9P6PDR0"/>
<reference evidence="1" key="1">
    <citation type="journal article" date="2020" name="Fungal Divers.">
        <title>Resolving the Mortierellaceae phylogeny through synthesis of multi-gene phylogenetics and phylogenomics.</title>
        <authorList>
            <person name="Vandepol N."/>
            <person name="Liber J."/>
            <person name="Desiro A."/>
            <person name="Na H."/>
            <person name="Kennedy M."/>
            <person name="Barry K."/>
            <person name="Grigoriev I.V."/>
            <person name="Miller A.N."/>
            <person name="O'Donnell K."/>
            <person name="Stajich J.E."/>
            <person name="Bonito G."/>
        </authorList>
    </citation>
    <scope>NUCLEOTIDE SEQUENCE</scope>
    <source>
        <strain evidence="1">KOD948</strain>
    </source>
</reference>
<protein>
    <submittedName>
        <fullName evidence="1">Uncharacterized protein</fullName>
    </submittedName>
</protein>
<comment type="caution">
    <text evidence="1">The sequence shown here is derived from an EMBL/GenBank/DDBJ whole genome shotgun (WGS) entry which is preliminary data.</text>
</comment>
<dbReference type="Proteomes" id="UP000726737">
    <property type="component" value="Unassembled WGS sequence"/>
</dbReference>
<sequence length="89" mass="10024">MDLFHRFGFSISGLPDPDISPERLPEPIPDEKPTLKPIVTPAMEKTVEFIAEKNAFMHKIRPLMVINGNIPPTSFCPVPEMKVFLPVPK</sequence>
<organism evidence="1 2">
    <name type="scientific">Mortierella polycephala</name>
    <dbReference type="NCBI Taxonomy" id="41804"/>
    <lineage>
        <taxon>Eukaryota</taxon>
        <taxon>Fungi</taxon>
        <taxon>Fungi incertae sedis</taxon>
        <taxon>Mucoromycota</taxon>
        <taxon>Mortierellomycotina</taxon>
        <taxon>Mortierellomycetes</taxon>
        <taxon>Mortierellales</taxon>
        <taxon>Mortierellaceae</taxon>
        <taxon>Mortierella</taxon>
    </lineage>
</organism>
<proteinExistence type="predicted"/>
<accession>A0A9P6PDR0</accession>
<dbReference type="OrthoDB" id="2424837at2759"/>
<dbReference type="EMBL" id="JAAAJA010002451">
    <property type="protein sequence ID" value="KAG0240139.1"/>
    <property type="molecule type" value="Genomic_DNA"/>
</dbReference>
<gene>
    <name evidence="1" type="ORF">BG011_003751</name>
</gene>
<evidence type="ECO:0000313" key="2">
    <source>
        <dbReference type="Proteomes" id="UP000726737"/>
    </source>
</evidence>
<keyword evidence="2" id="KW-1185">Reference proteome</keyword>
<evidence type="ECO:0000313" key="1">
    <source>
        <dbReference type="EMBL" id="KAG0240139.1"/>
    </source>
</evidence>